<dbReference type="PANTHER" id="PTHR43818:SF11">
    <property type="entry name" value="BCDNA.GH03377"/>
    <property type="match status" value="1"/>
</dbReference>
<evidence type="ECO:0000313" key="4">
    <source>
        <dbReference type="EMBL" id="BBX00607.1"/>
    </source>
</evidence>
<dbReference type="RefSeq" id="WP_083149096.1">
    <property type="nucleotide sequence ID" value="NZ_AP022560.1"/>
</dbReference>
<evidence type="ECO:0000259" key="2">
    <source>
        <dbReference type="Pfam" id="PF01408"/>
    </source>
</evidence>
<proteinExistence type="predicted"/>
<accession>A0AAD1H7Y0</accession>
<dbReference type="PANTHER" id="PTHR43818">
    <property type="entry name" value="BCDNA.GH03377"/>
    <property type="match status" value="1"/>
</dbReference>
<protein>
    <submittedName>
        <fullName evidence="4">Oxidoreductase</fullName>
    </submittedName>
</protein>
<name>A0AAD1H7Y0_9MYCO</name>
<dbReference type="Gene3D" id="3.40.50.720">
    <property type="entry name" value="NAD(P)-binding Rossmann-like Domain"/>
    <property type="match status" value="1"/>
</dbReference>
<dbReference type="InterPro" id="IPR055170">
    <property type="entry name" value="GFO_IDH_MocA-like_dom"/>
</dbReference>
<dbReference type="SUPFAM" id="SSF51735">
    <property type="entry name" value="NAD(P)-binding Rossmann-fold domains"/>
    <property type="match status" value="1"/>
</dbReference>
<dbReference type="Gene3D" id="3.30.360.10">
    <property type="entry name" value="Dihydrodipicolinate Reductase, domain 2"/>
    <property type="match status" value="1"/>
</dbReference>
<dbReference type="GO" id="GO:0016491">
    <property type="term" value="F:oxidoreductase activity"/>
    <property type="evidence" value="ECO:0007669"/>
    <property type="project" value="UniProtKB-KW"/>
</dbReference>
<dbReference type="Proteomes" id="UP000466681">
    <property type="component" value="Chromosome"/>
</dbReference>
<evidence type="ECO:0000259" key="3">
    <source>
        <dbReference type="Pfam" id="PF22725"/>
    </source>
</evidence>
<dbReference type="AlphaFoldDB" id="A0AAD1H7Y0"/>
<dbReference type="Pfam" id="PF01408">
    <property type="entry name" value="GFO_IDH_MocA"/>
    <property type="match status" value="1"/>
</dbReference>
<reference evidence="4 5" key="1">
    <citation type="journal article" date="2019" name="Emerg. Microbes Infect.">
        <title>Comprehensive subspecies identification of 175 nontuberculous mycobacteria species based on 7547 genomic profiles.</title>
        <authorList>
            <person name="Matsumoto Y."/>
            <person name="Kinjo T."/>
            <person name="Motooka D."/>
            <person name="Nabeya D."/>
            <person name="Jung N."/>
            <person name="Uechi K."/>
            <person name="Horii T."/>
            <person name="Iida T."/>
            <person name="Fujita J."/>
            <person name="Nakamura S."/>
        </authorList>
    </citation>
    <scope>NUCLEOTIDE SEQUENCE [LARGE SCALE GENOMIC DNA]</scope>
    <source>
        <strain evidence="4 5">JCM 6375</strain>
    </source>
</reference>
<keyword evidence="5" id="KW-1185">Reference proteome</keyword>
<evidence type="ECO:0000313" key="5">
    <source>
        <dbReference type="Proteomes" id="UP000466681"/>
    </source>
</evidence>
<dbReference type="InterPro" id="IPR036291">
    <property type="entry name" value="NAD(P)-bd_dom_sf"/>
</dbReference>
<dbReference type="KEGG" id="mmor:MMOR_15430"/>
<organism evidence="4 5">
    <name type="scientific">Mycolicibacterium moriokaense</name>
    <dbReference type="NCBI Taxonomy" id="39691"/>
    <lineage>
        <taxon>Bacteria</taxon>
        <taxon>Bacillati</taxon>
        <taxon>Actinomycetota</taxon>
        <taxon>Actinomycetes</taxon>
        <taxon>Mycobacteriales</taxon>
        <taxon>Mycobacteriaceae</taxon>
        <taxon>Mycolicibacterium</taxon>
    </lineage>
</organism>
<dbReference type="InterPro" id="IPR050463">
    <property type="entry name" value="Gfo/Idh/MocA_oxidrdct_glycsds"/>
</dbReference>
<feature type="domain" description="GFO/IDH/MocA-like oxidoreductase" evidence="3">
    <location>
        <begin position="111"/>
        <end position="234"/>
    </location>
</feature>
<evidence type="ECO:0000256" key="1">
    <source>
        <dbReference type="ARBA" id="ARBA00023002"/>
    </source>
</evidence>
<sequence>MKVAVIGTGFGKHAAAPVYESLGFEVEVVSPRDAAEVQRAIASDVDLVSVHSPPFMHYDHVMAALGHGHAVLCDKPFGRNADEAEAMRDAANHVGVPHFLNFEFRFNEAWTKLKELADGGAIGTPKHLSWTFFGSGLRGRKYGWINDRDLGGGWIGAYGSHLIDYTRWLFGGEIIDCGGVVRIDGSPPEATAEDAYSAWFAMDNGCTATHDTGFAAAVPIAPRATLLGSDGTIELTADTTLVVHGQENETFQFAPPPRRSPPPALSAFLGRVADALRTGDRITPSFDDGVAVAQVMDMLKAKVA</sequence>
<dbReference type="GO" id="GO:0000166">
    <property type="term" value="F:nucleotide binding"/>
    <property type="evidence" value="ECO:0007669"/>
    <property type="project" value="InterPro"/>
</dbReference>
<keyword evidence="1" id="KW-0560">Oxidoreductase</keyword>
<feature type="domain" description="Gfo/Idh/MocA-like oxidoreductase N-terminal" evidence="2">
    <location>
        <begin position="13"/>
        <end position="98"/>
    </location>
</feature>
<dbReference type="Pfam" id="PF22725">
    <property type="entry name" value="GFO_IDH_MocA_C3"/>
    <property type="match status" value="1"/>
</dbReference>
<dbReference type="EMBL" id="AP022560">
    <property type="protein sequence ID" value="BBX00607.1"/>
    <property type="molecule type" value="Genomic_DNA"/>
</dbReference>
<gene>
    <name evidence="4" type="ORF">MMOR_15430</name>
</gene>
<dbReference type="InterPro" id="IPR000683">
    <property type="entry name" value="Gfo/Idh/MocA-like_OxRdtase_N"/>
</dbReference>